<keyword evidence="4 5" id="KW-0238">DNA-binding</keyword>
<evidence type="ECO:0000256" key="1">
    <source>
        <dbReference type="ARBA" id="ARBA00022723"/>
    </source>
</evidence>
<keyword evidence="3" id="KW-0862">Zinc</keyword>
<dbReference type="InterPro" id="IPR006612">
    <property type="entry name" value="THAP_Znf"/>
</dbReference>
<evidence type="ECO:0000256" key="6">
    <source>
        <dbReference type="SAM" id="MobiDB-lite"/>
    </source>
</evidence>
<dbReference type="EMBL" id="AMQN01005093">
    <property type="status" value="NOT_ANNOTATED_CDS"/>
    <property type="molecule type" value="Genomic_DNA"/>
</dbReference>
<evidence type="ECO:0000256" key="3">
    <source>
        <dbReference type="ARBA" id="ARBA00022833"/>
    </source>
</evidence>
<sequence length="281" mass="32445">MGENCGVHGCSLNRRRATKVISFHDIMRIKDQEWRSSLVASLGREFTKEKLKMKSRKHLYICSRHFEEKCIVQGKKCHLVMSATTAAVLKAYGAPGAEKTAEFISLTDRFFDCLNGISLTDNKFDRRGYTSVDDARFKFLDDFLIYLRDWKNLVEAKKAENLTASERNRMFISAPTYNGIRVTVQSFVEVTRYLLQHGCAFVLPRKMCQDPLEEHFGRHRSQQRRCSNPTLYQFGYQENKLRIQRCLALQMPAKGNTRGAKRTTDPVVLSSSPIKRRTTEK</sequence>
<evidence type="ECO:0000256" key="5">
    <source>
        <dbReference type="PROSITE-ProRule" id="PRU00309"/>
    </source>
</evidence>
<feature type="region of interest" description="Disordered" evidence="6">
    <location>
        <begin position="254"/>
        <end position="281"/>
    </location>
</feature>
<dbReference type="OrthoDB" id="10063305at2759"/>
<reference evidence="8 10" key="2">
    <citation type="journal article" date="2013" name="Nature">
        <title>Insights into bilaterian evolution from three spiralian genomes.</title>
        <authorList>
            <person name="Simakov O."/>
            <person name="Marletaz F."/>
            <person name="Cho S.J."/>
            <person name="Edsinger-Gonzales E."/>
            <person name="Havlak P."/>
            <person name="Hellsten U."/>
            <person name="Kuo D.H."/>
            <person name="Larsson T."/>
            <person name="Lv J."/>
            <person name="Arendt D."/>
            <person name="Savage R."/>
            <person name="Osoegawa K."/>
            <person name="de Jong P."/>
            <person name="Grimwood J."/>
            <person name="Chapman J.A."/>
            <person name="Shapiro H."/>
            <person name="Aerts A."/>
            <person name="Otillar R.P."/>
            <person name="Terry A.Y."/>
            <person name="Boore J.L."/>
            <person name="Grigoriev I.V."/>
            <person name="Lindberg D.R."/>
            <person name="Seaver E.C."/>
            <person name="Weisblat D.A."/>
            <person name="Putnam N.H."/>
            <person name="Rokhsar D.S."/>
        </authorList>
    </citation>
    <scope>NUCLEOTIDE SEQUENCE</scope>
    <source>
        <strain evidence="8 10">I ESC-2004</strain>
    </source>
</reference>
<reference evidence="9" key="3">
    <citation type="submission" date="2015-06" db="UniProtKB">
        <authorList>
            <consortium name="EnsemblMetazoa"/>
        </authorList>
    </citation>
    <scope>IDENTIFICATION</scope>
</reference>
<dbReference type="Pfam" id="PF05485">
    <property type="entry name" value="THAP"/>
    <property type="match status" value="1"/>
</dbReference>
<dbReference type="EnsemblMetazoa" id="CapteT218263">
    <property type="protein sequence ID" value="CapteP218263"/>
    <property type="gene ID" value="CapteG218263"/>
</dbReference>
<evidence type="ECO:0000313" key="9">
    <source>
        <dbReference type="EnsemblMetazoa" id="CapteP218263"/>
    </source>
</evidence>
<dbReference type="GO" id="GO:0008270">
    <property type="term" value="F:zinc ion binding"/>
    <property type="evidence" value="ECO:0007669"/>
    <property type="project" value="UniProtKB-KW"/>
</dbReference>
<name>R7V4S4_CAPTE</name>
<dbReference type="EMBL" id="KB295123">
    <property type="protein sequence ID" value="ELU13564.1"/>
    <property type="molecule type" value="Genomic_DNA"/>
</dbReference>
<dbReference type="AlphaFoldDB" id="R7V4S4"/>
<evidence type="ECO:0000313" key="10">
    <source>
        <dbReference type="Proteomes" id="UP000014760"/>
    </source>
</evidence>
<keyword evidence="10" id="KW-1185">Reference proteome</keyword>
<dbReference type="PROSITE" id="PS50950">
    <property type="entry name" value="ZF_THAP"/>
    <property type="match status" value="1"/>
</dbReference>
<evidence type="ECO:0000259" key="7">
    <source>
        <dbReference type="PROSITE" id="PS50950"/>
    </source>
</evidence>
<accession>R7V4S4</accession>
<dbReference type="HOGENOM" id="CLU_991245_0_0_1"/>
<dbReference type="Proteomes" id="UP000014760">
    <property type="component" value="Unassembled WGS sequence"/>
</dbReference>
<organism evidence="8">
    <name type="scientific">Capitella teleta</name>
    <name type="common">Polychaete worm</name>
    <dbReference type="NCBI Taxonomy" id="283909"/>
    <lineage>
        <taxon>Eukaryota</taxon>
        <taxon>Metazoa</taxon>
        <taxon>Spiralia</taxon>
        <taxon>Lophotrochozoa</taxon>
        <taxon>Annelida</taxon>
        <taxon>Polychaeta</taxon>
        <taxon>Sedentaria</taxon>
        <taxon>Scolecida</taxon>
        <taxon>Capitellidae</taxon>
        <taxon>Capitella</taxon>
    </lineage>
</organism>
<gene>
    <name evidence="8" type="ORF">CAPTEDRAFT_218263</name>
</gene>
<dbReference type="GO" id="GO:0003677">
    <property type="term" value="F:DNA binding"/>
    <property type="evidence" value="ECO:0007669"/>
    <property type="project" value="UniProtKB-UniRule"/>
</dbReference>
<feature type="domain" description="THAP-type" evidence="7">
    <location>
        <begin position="1"/>
        <end position="88"/>
    </location>
</feature>
<evidence type="ECO:0000256" key="2">
    <source>
        <dbReference type="ARBA" id="ARBA00022771"/>
    </source>
</evidence>
<keyword evidence="2 5" id="KW-0863">Zinc-finger</keyword>
<keyword evidence="1" id="KW-0479">Metal-binding</keyword>
<dbReference type="OMA" id="IERSISC"/>
<reference evidence="10" key="1">
    <citation type="submission" date="2012-12" db="EMBL/GenBank/DDBJ databases">
        <authorList>
            <person name="Hellsten U."/>
            <person name="Grimwood J."/>
            <person name="Chapman J.A."/>
            <person name="Shapiro H."/>
            <person name="Aerts A."/>
            <person name="Otillar R.P."/>
            <person name="Terry A.Y."/>
            <person name="Boore J.L."/>
            <person name="Simakov O."/>
            <person name="Marletaz F."/>
            <person name="Cho S.-J."/>
            <person name="Edsinger-Gonzales E."/>
            <person name="Havlak P."/>
            <person name="Kuo D.-H."/>
            <person name="Larsson T."/>
            <person name="Lv J."/>
            <person name="Arendt D."/>
            <person name="Savage R."/>
            <person name="Osoegawa K."/>
            <person name="de Jong P."/>
            <person name="Lindberg D.R."/>
            <person name="Seaver E.C."/>
            <person name="Weisblat D.A."/>
            <person name="Putnam N.H."/>
            <person name="Grigoriev I.V."/>
            <person name="Rokhsar D.S."/>
        </authorList>
    </citation>
    <scope>NUCLEOTIDE SEQUENCE</scope>
    <source>
        <strain evidence="10">I ESC-2004</strain>
    </source>
</reference>
<dbReference type="EMBL" id="AMQN01005092">
    <property type="status" value="NOT_ANNOTATED_CDS"/>
    <property type="molecule type" value="Genomic_DNA"/>
</dbReference>
<evidence type="ECO:0000256" key="4">
    <source>
        <dbReference type="ARBA" id="ARBA00023125"/>
    </source>
</evidence>
<protein>
    <recommendedName>
        <fullName evidence="7">THAP-type domain-containing protein</fullName>
    </recommendedName>
</protein>
<dbReference type="SUPFAM" id="SSF57716">
    <property type="entry name" value="Glucocorticoid receptor-like (DNA-binding domain)"/>
    <property type="match status" value="1"/>
</dbReference>
<evidence type="ECO:0000313" key="8">
    <source>
        <dbReference type="EMBL" id="ELU13564.1"/>
    </source>
</evidence>
<proteinExistence type="predicted"/>